<dbReference type="STRING" id="436308.Nmar_0660"/>
<dbReference type="HOGENOM" id="CLU_011659_1_0_2"/>
<evidence type="ECO:0000259" key="1">
    <source>
        <dbReference type="Pfam" id="PF00391"/>
    </source>
</evidence>
<dbReference type="Pfam" id="PF00391">
    <property type="entry name" value="PEP-utilizers"/>
    <property type="match status" value="1"/>
</dbReference>
<organism evidence="3 4">
    <name type="scientific">Nitrosopumilus maritimus (strain SCM1)</name>
    <dbReference type="NCBI Taxonomy" id="436308"/>
    <lineage>
        <taxon>Archaea</taxon>
        <taxon>Nitrososphaerota</taxon>
        <taxon>Nitrososphaeria</taxon>
        <taxon>Nitrosopumilales</taxon>
        <taxon>Nitrosopumilaceae</taxon>
        <taxon>Nitrosopumilus</taxon>
    </lineage>
</organism>
<dbReference type="GO" id="GO:0005524">
    <property type="term" value="F:ATP binding"/>
    <property type="evidence" value="ECO:0007669"/>
    <property type="project" value="InterPro"/>
</dbReference>
<proteinExistence type="predicted"/>
<feature type="domain" description="PEP-utilising enzyme mobile" evidence="1">
    <location>
        <begin position="717"/>
        <end position="786"/>
    </location>
</feature>
<dbReference type="GO" id="GO:0016301">
    <property type="term" value="F:kinase activity"/>
    <property type="evidence" value="ECO:0007669"/>
    <property type="project" value="InterPro"/>
</dbReference>
<reference evidence="3 4" key="1">
    <citation type="journal article" date="2010" name="Proc. Natl. Acad. Sci. U.S.A.">
        <title>Nitrosopumilus maritimus genome reveals unique mechanisms for nitrification and autotrophy in globally distributed marine crenarchaea.</title>
        <authorList>
            <person name="Walker C.B."/>
            <person name="de la Torre J.R."/>
            <person name="Klotz M.G."/>
            <person name="Urakawa H."/>
            <person name="Pinel N."/>
            <person name="Arp D.J."/>
            <person name="Brochier-Armanet C."/>
            <person name="Chain P.S."/>
            <person name="Chan P.P."/>
            <person name="Gollabgir A."/>
            <person name="Hemp J."/>
            <person name="Hugler M."/>
            <person name="Karr E.A."/>
            <person name="Konneke M."/>
            <person name="Shin M."/>
            <person name="Lawton T.J."/>
            <person name="Lowe T."/>
            <person name="Martens-Habbena W."/>
            <person name="Sayavedra-Soto L.A."/>
            <person name="Lang D."/>
            <person name="Sievert S.M."/>
            <person name="Rosenzweig A.C."/>
            <person name="Manning G."/>
            <person name="Stahl D.A."/>
        </authorList>
    </citation>
    <scope>NUCLEOTIDE SEQUENCE [LARGE SCALE GENOMIC DNA]</scope>
    <source>
        <strain evidence="3 4">SCM1</strain>
    </source>
</reference>
<evidence type="ECO:0000259" key="2">
    <source>
        <dbReference type="Pfam" id="PF01326"/>
    </source>
</evidence>
<evidence type="ECO:0008006" key="5">
    <source>
        <dbReference type="Google" id="ProtNLM"/>
    </source>
</evidence>
<dbReference type="InterPro" id="IPR051549">
    <property type="entry name" value="PEP_Utilizing_Enz"/>
</dbReference>
<keyword evidence="4" id="KW-1185">Reference proteome</keyword>
<dbReference type="Proteomes" id="UP000000792">
    <property type="component" value="Chromosome"/>
</dbReference>
<accession>A9A3C7</accession>
<sequence length="815" mass="94399">MMFHMDCSNLENFFSSKSDVLKFLFHKLKKSTIEEMMFFSIYEWDKNKEKILCELSNNFPSELVIVRSSAMGEDSIQKSEAGNYLSIQNVNSSSKKQLEKSIQKVINSYHKKGNYNKNNQILIQKQSLDIITSGVIFSKSLNIGSPYYIINFDDGTNTDSVTKGEVGNIIKISRFSASVKIPLKWKKLIKSVQEIEKILGTDLLDIEFGINIHKEIIIFQVRPLTSTKSITIKNFNNHFPKLIETNKKYFSKLQKNPSLIGNRTIFSDMSDWNPAEIIGSNPNLLDYSLYDYLIMKNTWSKSREMLGYTKVKTNSLMVKFGQKPYVDVRSSFNSLIPAKIPKKLKSKLMAYYMNKIQNFPHLHDKIEFEILFSCYDPTIKNRLNELHKYNFSKEEIHQIDQLLKKFTGDLIDNFPSILNATLDAMRQLKENREKSLKSLIDVKSPSKILNTLEKLLNDCRNIGTLYFSIMARLAFVSSIILKGLEKNGNLDSKILENFMNTLQTPLSDIQHDLNSYVNGDLSRKQFLVKYGHLRPGTYDITASRYDKDKNFFNNVKYLKNEIDKISFNEFKFKKIFQKHIPFESEKFLFFIKESISQREKTKFEFTKNLSSVIELIAMLGKLYGFSREDVSNLSVDFILRNKNKNKNEIRKLWTKNILKEKNSKSLKNYLSLPPLLTHENDFDVHEHYISKPNFITSKKITADIYTIKNSKKFLDVENKIVLIENADPGYDWLFTKNISGLITKYGGVASHIAIRCAELGLPAAIGCGDILFEQLENTQKVLLDCKHHQIIILEKNTEDNYSEEKKLLKSLGYIK</sequence>
<dbReference type="InParanoid" id="A9A3C7"/>
<evidence type="ECO:0000313" key="4">
    <source>
        <dbReference type="Proteomes" id="UP000000792"/>
    </source>
</evidence>
<dbReference type="Pfam" id="PF01326">
    <property type="entry name" value="PPDK_N"/>
    <property type="match status" value="1"/>
</dbReference>
<dbReference type="SUPFAM" id="SSF52009">
    <property type="entry name" value="Phosphohistidine domain"/>
    <property type="match status" value="1"/>
</dbReference>
<dbReference type="SUPFAM" id="SSF56059">
    <property type="entry name" value="Glutathione synthetase ATP-binding domain-like"/>
    <property type="match status" value="1"/>
</dbReference>
<dbReference type="InterPro" id="IPR013815">
    <property type="entry name" value="ATP_grasp_subdomain_1"/>
</dbReference>
<protein>
    <recommendedName>
        <fullName evidence="5">PEP-utilising enzyme mobile domain-containing protein</fullName>
    </recommendedName>
</protein>
<dbReference type="AlphaFoldDB" id="A9A3C7"/>
<dbReference type="InterPro" id="IPR008279">
    <property type="entry name" value="PEP-util_enz_mobile_dom"/>
</dbReference>
<name>A9A3C7_NITMS</name>
<dbReference type="InterPro" id="IPR036637">
    <property type="entry name" value="Phosphohistidine_dom_sf"/>
</dbReference>
<dbReference type="NCBIfam" id="NF004508">
    <property type="entry name" value="PRK05849.1"/>
    <property type="match status" value="1"/>
</dbReference>
<dbReference type="Gene3D" id="3.30.1490.20">
    <property type="entry name" value="ATP-grasp fold, A domain"/>
    <property type="match status" value="1"/>
</dbReference>
<evidence type="ECO:0000313" key="3">
    <source>
        <dbReference type="EMBL" id="ABX12556.1"/>
    </source>
</evidence>
<dbReference type="eggNOG" id="arCOG01114">
    <property type="taxonomic scope" value="Archaea"/>
</dbReference>
<dbReference type="EnsemblBacteria" id="ABX12556">
    <property type="protein sequence ID" value="ABX12556"/>
    <property type="gene ID" value="Nmar_0660"/>
</dbReference>
<dbReference type="EMBL" id="CP000866">
    <property type="protein sequence ID" value="ABX12556.1"/>
    <property type="molecule type" value="Genomic_DNA"/>
</dbReference>
<feature type="domain" description="Pyruvate phosphate dikinase AMP/ATP-binding" evidence="2">
    <location>
        <begin position="52"/>
        <end position="112"/>
    </location>
</feature>
<dbReference type="PANTHER" id="PTHR43615:SF1">
    <property type="entry name" value="PPDK_N DOMAIN-CONTAINING PROTEIN"/>
    <property type="match status" value="1"/>
</dbReference>
<dbReference type="PANTHER" id="PTHR43615">
    <property type="entry name" value="PHOSPHOENOLPYRUVATE SYNTHASE-RELATED"/>
    <property type="match status" value="1"/>
</dbReference>
<dbReference type="Gene3D" id="3.50.30.10">
    <property type="entry name" value="Phosphohistidine domain"/>
    <property type="match status" value="1"/>
</dbReference>
<gene>
    <name evidence="3" type="ordered locus">Nmar_0660</name>
</gene>
<dbReference type="KEGG" id="nmr:Nmar_0660"/>
<dbReference type="InterPro" id="IPR002192">
    <property type="entry name" value="PPDK_AMP/ATP-bd"/>
</dbReference>